<dbReference type="OrthoDB" id="9794844at2"/>
<dbReference type="Proteomes" id="UP000014975">
    <property type="component" value="Unassembled WGS sequence"/>
</dbReference>
<sequence>MQAKRALPLAALLVAAFLVFPGCTLKSTTPGTGGQGGDGAGGEEYQEVHYYYDFNDVLIHRDLKYDSKRSMVMETSDFKIGFQTFNGRLEHLSLVNFFIENMTKDGWKNVYVMKAETSDLIFEKPRKRAVIKVIDQSFTNTRVELQIVELKVQAEERLRSSPQDSSPPYGGQQPTNRTLTQ</sequence>
<organism evidence="3 4">
    <name type="scientific">Alkalidesulfovibrio alkalitolerans DSM 16529</name>
    <dbReference type="NCBI Taxonomy" id="1121439"/>
    <lineage>
        <taxon>Bacteria</taxon>
        <taxon>Pseudomonadati</taxon>
        <taxon>Thermodesulfobacteriota</taxon>
        <taxon>Desulfovibrionia</taxon>
        <taxon>Desulfovibrionales</taxon>
        <taxon>Desulfovibrionaceae</taxon>
        <taxon>Alkalidesulfovibrio</taxon>
    </lineage>
</organism>
<dbReference type="eggNOG" id="ENOG5032BCF">
    <property type="taxonomic scope" value="Bacteria"/>
</dbReference>
<comment type="caution">
    <text evidence="3">The sequence shown here is derived from an EMBL/GenBank/DDBJ whole genome shotgun (WGS) entry which is preliminary data.</text>
</comment>
<keyword evidence="2" id="KW-0732">Signal</keyword>
<name>S7TBF9_9BACT</name>
<evidence type="ECO:0000256" key="1">
    <source>
        <dbReference type="SAM" id="MobiDB-lite"/>
    </source>
</evidence>
<evidence type="ECO:0008006" key="5">
    <source>
        <dbReference type="Google" id="ProtNLM"/>
    </source>
</evidence>
<proteinExistence type="predicted"/>
<feature type="chain" id="PRO_5004556914" description="Lipoprotein" evidence="2">
    <location>
        <begin position="22"/>
        <end position="181"/>
    </location>
</feature>
<evidence type="ECO:0000256" key="2">
    <source>
        <dbReference type="SAM" id="SignalP"/>
    </source>
</evidence>
<gene>
    <name evidence="3" type="ORF">dsat_2774</name>
</gene>
<feature type="signal peptide" evidence="2">
    <location>
        <begin position="1"/>
        <end position="21"/>
    </location>
</feature>
<dbReference type="RefSeq" id="WP_020886658.1">
    <property type="nucleotide sequence ID" value="NZ_ATHI01000010.1"/>
</dbReference>
<accession>S7TBF9</accession>
<dbReference type="PATRIC" id="fig|1121439.3.peg.1179"/>
<protein>
    <recommendedName>
        <fullName evidence="5">Lipoprotein</fullName>
    </recommendedName>
</protein>
<keyword evidence="4" id="KW-1185">Reference proteome</keyword>
<feature type="compositionally biased region" description="Polar residues" evidence="1">
    <location>
        <begin position="160"/>
        <end position="181"/>
    </location>
</feature>
<dbReference type="STRING" id="1121439.dsat_2774"/>
<reference evidence="3 4" key="1">
    <citation type="journal article" date="2013" name="Genome Announc.">
        <title>Draft genome sequences for three mercury-methylating, sulfate-reducing bacteria.</title>
        <authorList>
            <person name="Brown S.D."/>
            <person name="Hurt R.A.Jr."/>
            <person name="Gilmour C.C."/>
            <person name="Elias D.A."/>
        </authorList>
    </citation>
    <scope>NUCLEOTIDE SEQUENCE [LARGE SCALE GENOMIC DNA]</scope>
    <source>
        <strain evidence="3 4">DSM 16529</strain>
    </source>
</reference>
<dbReference type="EMBL" id="ATHI01000010">
    <property type="protein sequence ID" value="EPR34492.1"/>
    <property type="molecule type" value="Genomic_DNA"/>
</dbReference>
<dbReference type="AlphaFoldDB" id="S7TBF9"/>
<evidence type="ECO:0000313" key="3">
    <source>
        <dbReference type="EMBL" id="EPR34492.1"/>
    </source>
</evidence>
<feature type="region of interest" description="Disordered" evidence="1">
    <location>
        <begin position="156"/>
        <end position="181"/>
    </location>
</feature>
<evidence type="ECO:0000313" key="4">
    <source>
        <dbReference type="Proteomes" id="UP000014975"/>
    </source>
</evidence>